<evidence type="ECO:0000259" key="1">
    <source>
        <dbReference type="Pfam" id="PF07819"/>
    </source>
</evidence>
<name>T1CDP7_9ZZZZ</name>
<gene>
    <name evidence="2" type="ORF">B2A_01806</name>
</gene>
<protein>
    <submittedName>
        <fullName evidence="2">PGAP1-like protein</fullName>
        <ecNumber evidence="2">3.1.-.-</ecNumber>
    </submittedName>
</protein>
<dbReference type="Gene3D" id="3.40.50.1820">
    <property type="entry name" value="alpha/beta hydrolase"/>
    <property type="match status" value="1"/>
</dbReference>
<sequence length="157" mass="16700">VAHSMGGLVSRAALALPGTGHVERVVLLGTPNRGAFAPLQALRGTYSVVRNIARLDLGHSSLELAERVWSGFPSLYQMLPGGQGGGPDLTHPMQWPLSVPAPRLALLERARRWHGMLAQPDERFVAIAGVARATVTAAQRGEDGFVYTVTRDGDGTV</sequence>
<dbReference type="SUPFAM" id="SSF53474">
    <property type="entry name" value="alpha/beta-Hydrolases"/>
    <property type="match status" value="1"/>
</dbReference>
<dbReference type="InterPro" id="IPR012908">
    <property type="entry name" value="PGAP1-ab_dom-like"/>
</dbReference>
<reference evidence="2" key="2">
    <citation type="journal article" date="2014" name="ISME J.">
        <title>Microbial stratification in low pH oxic and suboxic macroscopic growths along an acid mine drainage.</title>
        <authorList>
            <person name="Mendez-Garcia C."/>
            <person name="Mesa V."/>
            <person name="Sprenger R.R."/>
            <person name="Richter M."/>
            <person name="Diez M.S."/>
            <person name="Solano J."/>
            <person name="Bargiela R."/>
            <person name="Golyshina O.V."/>
            <person name="Manteca A."/>
            <person name="Ramos J.L."/>
            <person name="Gallego J.R."/>
            <person name="Llorente I."/>
            <person name="Martins Dos Santos V.A."/>
            <person name="Jensen O.N."/>
            <person name="Pelaez A.I."/>
            <person name="Sanchez J."/>
            <person name="Ferrer M."/>
        </authorList>
    </citation>
    <scope>NUCLEOTIDE SEQUENCE</scope>
</reference>
<keyword evidence="2" id="KW-0378">Hydrolase</keyword>
<dbReference type="GO" id="GO:0016788">
    <property type="term" value="F:hydrolase activity, acting on ester bonds"/>
    <property type="evidence" value="ECO:0007669"/>
    <property type="project" value="InterPro"/>
</dbReference>
<feature type="domain" description="GPI inositol-deacylase PGAP1-like alpha/beta" evidence="1">
    <location>
        <begin position="1"/>
        <end position="51"/>
    </location>
</feature>
<dbReference type="InterPro" id="IPR029058">
    <property type="entry name" value="AB_hydrolase_fold"/>
</dbReference>
<comment type="caution">
    <text evidence="2">The sequence shown here is derived from an EMBL/GenBank/DDBJ whole genome shotgun (WGS) entry which is preliminary data.</text>
</comment>
<dbReference type="EC" id="3.1.-.-" evidence="2"/>
<evidence type="ECO:0000313" key="2">
    <source>
        <dbReference type="EMBL" id="EQD64895.1"/>
    </source>
</evidence>
<dbReference type="Pfam" id="PF07819">
    <property type="entry name" value="PGAP1"/>
    <property type="match status" value="1"/>
</dbReference>
<dbReference type="AlphaFoldDB" id="T1CDP7"/>
<feature type="non-terminal residue" evidence="2">
    <location>
        <position position="1"/>
    </location>
</feature>
<reference evidence="2" key="1">
    <citation type="submission" date="2013-08" db="EMBL/GenBank/DDBJ databases">
        <authorList>
            <person name="Mendez C."/>
            <person name="Richter M."/>
            <person name="Ferrer M."/>
            <person name="Sanchez J."/>
        </authorList>
    </citation>
    <scope>NUCLEOTIDE SEQUENCE</scope>
</reference>
<accession>T1CDP7</accession>
<dbReference type="EMBL" id="AUZZ01001282">
    <property type="protein sequence ID" value="EQD64895.1"/>
    <property type="molecule type" value="Genomic_DNA"/>
</dbReference>
<feature type="non-terminal residue" evidence="2">
    <location>
        <position position="157"/>
    </location>
</feature>
<proteinExistence type="predicted"/>
<organism evidence="2">
    <name type="scientific">mine drainage metagenome</name>
    <dbReference type="NCBI Taxonomy" id="410659"/>
    <lineage>
        <taxon>unclassified sequences</taxon>
        <taxon>metagenomes</taxon>
        <taxon>ecological metagenomes</taxon>
    </lineage>
</organism>